<dbReference type="PANTHER" id="PTHR30050">
    <property type="entry name" value="CHROMOSOMAL REPLICATION INITIATOR PROTEIN DNAA"/>
    <property type="match status" value="1"/>
</dbReference>
<name>A0A2R8BGF2_9RHOB</name>
<organism evidence="1 2">
    <name type="scientific">Ascidiaceihabitans donghaensis</name>
    <dbReference type="NCBI Taxonomy" id="1510460"/>
    <lineage>
        <taxon>Bacteria</taxon>
        <taxon>Pseudomonadati</taxon>
        <taxon>Pseudomonadota</taxon>
        <taxon>Alphaproteobacteria</taxon>
        <taxon>Rhodobacterales</taxon>
        <taxon>Paracoccaceae</taxon>
        <taxon>Ascidiaceihabitans</taxon>
    </lineage>
</organism>
<evidence type="ECO:0000313" key="2">
    <source>
        <dbReference type="Proteomes" id="UP000244880"/>
    </source>
</evidence>
<dbReference type="AlphaFoldDB" id="A0A2R8BGF2"/>
<dbReference type="Gene3D" id="1.10.8.60">
    <property type="match status" value="1"/>
</dbReference>
<sequence length="223" mass="24002">MAEQLNFDLPPRTALGRDDFLISPSNAVAVSMIDRTPAWPLHKMVLCGPSGAGKTHLVHVWAKEVGARIVDAAALTEDMVPALANTPVALEDVDQIAQTATAQAAAFHLHNMMFAAQMPLLMTGAGAPNLWHMGLADLQSRIDAAGVAVLDAPDDTLLAAVLAKLFHDRQVQPASDVIPYLVLRMDRSFEAARQIVAVLDHACLTEQRKLTRSYAATVLDKIL</sequence>
<dbReference type="OrthoDB" id="7390113at2"/>
<protein>
    <submittedName>
        <fullName evidence="1">DnaA regulatory inactivator Hda</fullName>
    </submittedName>
</protein>
<dbReference type="EMBL" id="OMOR01000001">
    <property type="protein sequence ID" value="SPH22087.1"/>
    <property type="molecule type" value="Genomic_DNA"/>
</dbReference>
<dbReference type="Proteomes" id="UP000244880">
    <property type="component" value="Unassembled WGS sequence"/>
</dbReference>
<dbReference type="GO" id="GO:0003688">
    <property type="term" value="F:DNA replication origin binding"/>
    <property type="evidence" value="ECO:0007669"/>
    <property type="project" value="TreeGrafter"/>
</dbReference>
<dbReference type="GO" id="GO:0005886">
    <property type="term" value="C:plasma membrane"/>
    <property type="evidence" value="ECO:0007669"/>
    <property type="project" value="TreeGrafter"/>
</dbReference>
<reference evidence="1 2" key="1">
    <citation type="submission" date="2018-03" db="EMBL/GenBank/DDBJ databases">
        <authorList>
            <person name="Keele B.F."/>
        </authorList>
    </citation>
    <scope>NUCLEOTIDE SEQUENCE [LARGE SCALE GENOMIC DNA]</scope>
    <source>
        <strain evidence="1 2">CECT 8599</strain>
    </source>
</reference>
<dbReference type="SUPFAM" id="SSF52540">
    <property type="entry name" value="P-loop containing nucleoside triphosphate hydrolases"/>
    <property type="match status" value="1"/>
</dbReference>
<dbReference type="GO" id="GO:0006270">
    <property type="term" value="P:DNA replication initiation"/>
    <property type="evidence" value="ECO:0007669"/>
    <property type="project" value="TreeGrafter"/>
</dbReference>
<gene>
    <name evidence="1" type="primary">hda</name>
    <name evidence="1" type="ORF">ASD8599_02833</name>
</gene>
<keyword evidence="2" id="KW-1185">Reference proteome</keyword>
<proteinExistence type="predicted"/>
<evidence type="ECO:0000313" key="1">
    <source>
        <dbReference type="EMBL" id="SPH22087.1"/>
    </source>
</evidence>
<dbReference type="Gene3D" id="3.40.50.300">
    <property type="entry name" value="P-loop containing nucleotide triphosphate hydrolases"/>
    <property type="match status" value="1"/>
</dbReference>
<dbReference type="RefSeq" id="WP_108829084.1">
    <property type="nucleotide sequence ID" value="NZ_OMOR01000001.1"/>
</dbReference>
<accession>A0A2R8BGF2</accession>
<dbReference type="InterPro" id="IPR027417">
    <property type="entry name" value="P-loop_NTPase"/>
</dbReference>
<dbReference type="PANTHER" id="PTHR30050:SF5">
    <property type="entry name" value="DNAA REGULATORY INACTIVATOR HDA"/>
    <property type="match status" value="1"/>
</dbReference>